<organism evidence="1 2">
    <name type="scientific">Dentiscutata heterogama</name>
    <dbReference type="NCBI Taxonomy" id="1316150"/>
    <lineage>
        <taxon>Eukaryota</taxon>
        <taxon>Fungi</taxon>
        <taxon>Fungi incertae sedis</taxon>
        <taxon>Mucoromycota</taxon>
        <taxon>Glomeromycotina</taxon>
        <taxon>Glomeromycetes</taxon>
        <taxon>Diversisporales</taxon>
        <taxon>Gigasporaceae</taxon>
        <taxon>Dentiscutata</taxon>
    </lineage>
</organism>
<reference evidence="1" key="1">
    <citation type="submission" date="2021-06" db="EMBL/GenBank/DDBJ databases">
        <authorList>
            <person name="Kallberg Y."/>
            <person name="Tangrot J."/>
            <person name="Rosling A."/>
        </authorList>
    </citation>
    <scope>NUCLEOTIDE SEQUENCE</scope>
    <source>
        <strain evidence="1">IL203A</strain>
    </source>
</reference>
<evidence type="ECO:0000313" key="2">
    <source>
        <dbReference type="Proteomes" id="UP000789702"/>
    </source>
</evidence>
<dbReference type="EMBL" id="CAJVPU010020829">
    <property type="protein sequence ID" value="CAG8678485.1"/>
    <property type="molecule type" value="Genomic_DNA"/>
</dbReference>
<feature type="non-terminal residue" evidence="1">
    <location>
        <position position="67"/>
    </location>
</feature>
<name>A0ACA9P0T1_9GLOM</name>
<sequence>TKKSNTGLDLKVEDKKKPDSEELMKNTTEELIQELEKMSLIIPVLMNTNIVENIQRLSKSNKQKESP</sequence>
<dbReference type="Proteomes" id="UP000789702">
    <property type="component" value="Unassembled WGS sequence"/>
</dbReference>
<keyword evidence="2" id="KW-1185">Reference proteome</keyword>
<proteinExistence type="predicted"/>
<evidence type="ECO:0000313" key="1">
    <source>
        <dbReference type="EMBL" id="CAG8678485.1"/>
    </source>
</evidence>
<feature type="non-terminal residue" evidence="1">
    <location>
        <position position="1"/>
    </location>
</feature>
<comment type="caution">
    <text evidence="1">The sequence shown here is derived from an EMBL/GenBank/DDBJ whole genome shotgun (WGS) entry which is preliminary data.</text>
</comment>
<gene>
    <name evidence="1" type="ORF">DHETER_LOCUS10519</name>
</gene>
<protein>
    <submittedName>
        <fullName evidence="1">15845_t:CDS:1</fullName>
    </submittedName>
</protein>
<accession>A0ACA9P0T1</accession>